<accession>A0ABW1E1X3</accession>
<sequence>MTTSTTGTDTLTRDALAVLQPGFAGTTAPDWVRRRLSEGLASVALFGRNVATAEQVTALTAQLRAERDDLLVAIDEESGDVTRLEVRTGSSFPGNHALGAVDDTALTRGVARELGRRLAECGVNFDWAPSADVNANPDNPVIGVRSFGGDTDLVARHTAAWVEGLQSTGVAACTKHFPGHGDTSVDSHHAVPHIDLDATTLHERELQPFRAAIAAGTRAVMSAHIRVPVLDPDRPATLSRRILTDLLRGELGYQGLIVTDGMEMRAISGTYGLEHGVVLAIAAGADAICVGGGLCDEDTVQGLKDTLVAAVRSGELAEERLADAAARVRALADWTAGARRSPVAAGDREPDIGLTAARRAVTVTRTGPAVPVTGPVYVATFHPAANIAVGDETPWGVGAELERLLPGTTTGSFTGPDAGARAREAAAGRRVVAVVRDEHRHAWMRTALDTLLAAGPDTVVVEMGVPQSAPRGALHVATHGAARVCGTAAAEAVVAG</sequence>
<proteinExistence type="inferred from homology"/>
<gene>
    <name evidence="5" type="ORF">ACFPZI_19625</name>
</gene>
<keyword evidence="3 5" id="KW-0326">Glycosidase</keyword>
<dbReference type="GO" id="GO:0016798">
    <property type="term" value="F:hydrolase activity, acting on glycosyl bonds"/>
    <property type="evidence" value="ECO:0007669"/>
    <property type="project" value="UniProtKB-KW"/>
</dbReference>
<dbReference type="InterPro" id="IPR050226">
    <property type="entry name" value="NagZ_Beta-hexosaminidase"/>
</dbReference>
<keyword evidence="2 5" id="KW-0378">Hydrolase</keyword>
<dbReference type="SUPFAM" id="SSF51445">
    <property type="entry name" value="(Trans)glycosidases"/>
    <property type="match status" value="1"/>
</dbReference>
<dbReference type="Pfam" id="PF00933">
    <property type="entry name" value="Glyco_hydro_3"/>
    <property type="match status" value="1"/>
</dbReference>
<evidence type="ECO:0000259" key="4">
    <source>
        <dbReference type="Pfam" id="PF00933"/>
    </source>
</evidence>
<dbReference type="InterPro" id="IPR017853">
    <property type="entry name" value="GH"/>
</dbReference>
<dbReference type="Proteomes" id="UP001596180">
    <property type="component" value="Unassembled WGS sequence"/>
</dbReference>
<comment type="caution">
    <text evidence="5">The sequence shown here is derived from an EMBL/GenBank/DDBJ whole genome shotgun (WGS) entry which is preliminary data.</text>
</comment>
<dbReference type="EC" id="3.2.1.-" evidence="5"/>
<dbReference type="Gene3D" id="3.20.20.300">
    <property type="entry name" value="Glycoside hydrolase, family 3, N-terminal domain"/>
    <property type="match status" value="1"/>
</dbReference>
<dbReference type="EMBL" id="JBHSOA010000042">
    <property type="protein sequence ID" value="MFC5853933.1"/>
    <property type="molecule type" value="Genomic_DNA"/>
</dbReference>
<evidence type="ECO:0000256" key="2">
    <source>
        <dbReference type="ARBA" id="ARBA00022801"/>
    </source>
</evidence>
<protein>
    <submittedName>
        <fullName evidence="5">Glycoside hydrolase family 3 protein</fullName>
        <ecNumber evidence="5">3.2.1.-</ecNumber>
    </submittedName>
</protein>
<evidence type="ECO:0000256" key="1">
    <source>
        <dbReference type="ARBA" id="ARBA00005336"/>
    </source>
</evidence>
<organism evidence="5 6">
    <name type="scientific">Streptomyces chlorus</name>
    <dbReference type="NCBI Taxonomy" id="887452"/>
    <lineage>
        <taxon>Bacteria</taxon>
        <taxon>Bacillati</taxon>
        <taxon>Actinomycetota</taxon>
        <taxon>Actinomycetes</taxon>
        <taxon>Kitasatosporales</taxon>
        <taxon>Streptomycetaceae</taxon>
        <taxon>Streptomyces</taxon>
    </lineage>
</organism>
<dbReference type="InterPro" id="IPR036962">
    <property type="entry name" value="Glyco_hydro_3_N_sf"/>
</dbReference>
<name>A0ABW1E1X3_9ACTN</name>
<reference evidence="6" key="1">
    <citation type="journal article" date="2019" name="Int. J. Syst. Evol. Microbiol.">
        <title>The Global Catalogue of Microorganisms (GCM) 10K type strain sequencing project: providing services to taxonomists for standard genome sequencing and annotation.</title>
        <authorList>
            <consortium name="The Broad Institute Genomics Platform"/>
            <consortium name="The Broad Institute Genome Sequencing Center for Infectious Disease"/>
            <person name="Wu L."/>
            <person name="Ma J."/>
        </authorList>
    </citation>
    <scope>NUCLEOTIDE SEQUENCE [LARGE SCALE GENOMIC DNA]</scope>
    <source>
        <strain evidence="6">JCM 10411</strain>
    </source>
</reference>
<evidence type="ECO:0000256" key="3">
    <source>
        <dbReference type="ARBA" id="ARBA00023295"/>
    </source>
</evidence>
<dbReference type="RefSeq" id="WP_381364628.1">
    <property type="nucleotide sequence ID" value="NZ_JBHSOA010000042.1"/>
</dbReference>
<feature type="domain" description="Glycoside hydrolase family 3 N-terminal" evidence="4">
    <location>
        <begin position="39"/>
        <end position="329"/>
    </location>
</feature>
<evidence type="ECO:0000313" key="5">
    <source>
        <dbReference type="EMBL" id="MFC5853933.1"/>
    </source>
</evidence>
<evidence type="ECO:0000313" key="6">
    <source>
        <dbReference type="Proteomes" id="UP001596180"/>
    </source>
</evidence>
<dbReference type="PANTHER" id="PTHR30480:SF16">
    <property type="entry name" value="GLYCOSIDE HYDROLASE FAMILY 3 DOMAIN PROTEIN"/>
    <property type="match status" value="1"/>
</dbReference>
<dbReference type="InterPro" id="IPR001764">
    <property type="entry name" value="Glyco_hydro_3_N"/>
</dbReference>
<keyword evidence="6" id="KW-1185">Reference proteome</keyword>
<comment type="similarity">
    <text evidence="1">Belongs to the glycosyl hydrolase 3 family.</text>
</comment>
<dbReference type="PANTHER" id="PTHR30480">
    <property type="entry name" value="BETA-HEXOSAMINIDASE-RELATED"/>
    <property type="match status" value="1"/>
</dbReference>